<comment type="caution">
    <text evidence="1">The sequence shown here is derived from an EMBL/GenBank/DDBJ whole genome shotgun (WGS) entry which is preliminary data.</text>
</comment>
<reference evidence="1 2" key="1">
    <citation type="journal article" date="2012" name="J. Bacteriol.">
        <title>De Novo Genome Project of Cupriavidus basilensis OR16.</title>
        <authorList>
            <person name="Cserhati M."/>
            <person name="Kriszt B."/>
            <person name="Szoboszlay S."/>
            <person name="Toth A."/>
            <person name="Szabo I."/>
            <person name="Tancsics A."/>
            <person name="Nagy I."/>
            <person name="Horvath B."/>
            <person name="Nagy I."/>
            <person name="Kukolya J."/>
        </authorList>
    </citation>
    <scope>NUCLEOTIDE SEQUENCE [LARGE SCALE GENOMIC DNA]</scope>
    <source>
        <strain evidence="1 2">OR16</strain>
    </source>
</reference>
<gene>
    <name evidence="1" type="ORF">OR16_06729</name>
</gene>
<accession>H1S0V4</accession>
<protein>
    <submittedName>
        <fullName evidence="1">Substrate-binding transmembrane protein</fullName>
    </submittedName>
</protein>
<dbReference type="Proteomes" id="UP000005808">
    <property type="component" value="Unassembled WGS sequence"/>
</dbReference>
<sequence>MEGAACIMQYVLFMHRAGEIKTAPTKWSDLFVPDLASRNGN</sequence>
<organism evidence="1 2">
    <name type="scientific">Cupriavidus basilensis OR16</name>
    <dbReference type="NCBI Taxonomy" id="1127483"/>
    <lineage>
        <taxon>Bacteria</taxon>
        <taxon>Pseudomonadati</taxon>
        <taxon>Pseudomonadota</taxon>
        <taxon>Betaproteobacteria</taxon>
        <taxon>Burkholderiales</taxon>
        <taxon>Burkholderiaceae</taxon>
        <taxon>Cupriavidus</taxon>
    </lineage>
</organism>
<dbReference type="AlphaFoldDB" id="H1S0V4"/>
<evidence type="ECO:0000313" key="2">
    <source>
        <dbReference type="Proteomes" id="UP000005808"/>
    </source>
</evidence>
<keyword evidence="1" id="KW-0472">Membrane</keyword>
<proteinExistence type="predicted"/>
<evidence type="ECO:0000313" key="1">
    <source>
        <dbReference type="EMBL" id="EHP43770.1"/>
    </source>
</evidence>
<dbReference type="PATRIC" id="fig|1127483.3.peg.1345"/>
<keyword evidence="1" id="KW-0812">Transmembrane</keyword>
<dbReference type="EMBL" id="AHJE01000016">
    <property type="protein sequence ID" value="EHP43770.1"/>
    <property type="molecule type" value="Genomic_DNA"/>
</dbReference>
<name>H1S0V4_9BURK</name>